<keyword evidence="2" id="KW-1185">Reference proteome</keyword>
<comment type="caution">
    <text evidence="1">The sequence shown here is derived from an EMBL/GenBank/DDBJ whole genome shotgun (WGS) entry which is preliminary data.</text>
</comment>
<dbReference type="EMBL" id="JAIWYP010000003">
    <property type="protein sequence ID" value="KAH3846465.1"/>
    <property type="molecule type" value="Genomic_DNA"/>
</dbReference>
<accession>A0A9D4QY66</accession>
<reference evidence="1" key="2">
    <citation type="submission" date="2020-11" db="EMBL/GenBank/DDBJ databases">
        <authorList>
            <person name="McCartney M.A."/>
            <person name="Auch B."/>
            <person name="Kono T."/>
            <person name="Mallez S."/>
            <person name="Becker A."/>
            <person name="Gohl D.M."/>
            <person name="Silverstein K.A.T."/>
            <person name="Koren S."/>
            <person name="Bechman K.B."/>
            <person name="Herman A."/>
            <person name="Abrahante J.E."/>
            <person name="Garbe J."/>
        </authorList>
    </citation>
    <scope>NUCLEOTIDE SEQUENCE</scope>
    <source>
        <strain evidence="1">Duluth1</strain>
        <tissue evidence="1">Whole animal</tissue>
    </source>
</reference>
<name>A0A9D4QY66_DREPO</name>
<dbReference type="AlphaFoldDB" id="A0A9D4QY66"/>
<evidence type="ECO:0000313" key="1">
    <source>
        <dbReference type="EMBL" id="KAH3846465.1"/>
    </source>
</evidence>
<evidence type="ECO:0000313" key="2">
    <source>
        <dbReference type="Proteomes" id="UP000828390"/>
    </source>
</evidence>
<reference evidence="1" key="1">
    <citation type="journal article" date="2019" name="bioRxiv">
        <title>The Genome of the Zebra Mussel, Dreissena polymorpha: A Resource for Invasive Species Research.</title>
        <authorList>
            <person name="McCartney M.A."/>
            <person name="Auch B."/>
            <person name="Kono T."/>
            <person name="Mallez S."/>
            <person name="Zhang Y."/>
            <person name="Obille A."/>
            <person name="Becker A."/>
            <person name="Abrahante J.E."/>
            <person name="Garbe J."/>
            <person name="Badalamenti J.P."/>
            <person name="Herman A."/>
            <person name="Mangelson H."/>
            <person name="Liachko I."/>
            <person name="Sullivan S."/>
            <person name="Sone E.D."/>
            <person name="Koren S."/>
            <person name="Silverstein K.A.T."/>
            <person name="Beckman K.B."/>
            <person name="Gohl D.M."/>
        </authorList>
    </citation>
    <scope>NUCLEOTIDE SEQUENCE</scope>
    <source>
        <strain evidence="1">Duluth1</strain>
        <tissue evidence="1">Whole animal</tissue>
    </source>
</reference>
<proteinExistence type="predicted"/>
<dbReference type="Proteomes" id="UP000828390">
    <property type="component" value="Unassembled WGS sequence"/>
</dbReference>
<organism evidence="1 2">
    <name type="scientific">Dreissena polymorpha</name>
    <name type="common">Zebra mussel</name>
    <name type="synonym">Mytilus polymorpha</name>
    <dbReference type="NCBI Taxonomy" id="45954"/>
    <lineage>
        <taxon>Eukaryota</taxon>
        <taxon>Metazoa</taxon>
        <taxon>Spiralia</taxon>
        <taxon>Lophotrochozoa</taxon>
        <taxon>Mollusca</taxon>
        <taxon>Bivalvia</taxon>
        <taxon>Autobranchia</taxon>
        <taxon>Heteroconchia</taxon>
        <taxon>Euheterodonta</taxon>
        <taxon>Imparidentia</taxon>
        <taxon>Neoheterodontei</taxon>
        <taxon>Myida</taxon>
        <taxon>Dreissenoidea</taxon>
        <taxon>Dreissenidae</taxon>
        <taxon>Dreissena</taxon>
    </lineage>
</organism>
<protein>
    <submittedName>
        <fullName evidence="1">Uncharacterized protein</fullName>
    </submittedName>
</protein>
<gene>
    <name evidence="1" type="ORF">DPMN_088766</name>
</gene>
<sequence>MAESISSRLSIQLDEFLNSLGFNEIAINERICLFDKCTIATNLSARNIQKRNDIDRMFVGSQREGIGLSFINDTDVLQTLTSCICLESTNISHQTIKRKVLFYLDCTRTYPGHYLLKAQPTHEAFCVHDDIQNAIVRRFGAQFLSADKFMSKNDDMFATSNGYIAKCTVFFEKKRPFLAKNC</sequence>